<accession>A0A7G9GI30</accession>
<feature type="domain" description="GtrA/DPMS transmembrane" evidence="7">
    <location>
        <begin position="18"/>
        <end position="136"/>
    </location>
</feature>
<dbReference type="KEGG" id="whj:H9Q79_08155"/>
<feature type="transmembrane region" description="Helical" evidence="6">
    <location>
        <begin position="117"/>
        <end position="136"/>
    </location>
</feature>
<evidence type="ECO:0000256" key="6">
    <source>
        <dbReference type="SAM" id="Phobius"/>
    </source>
</evidence>
<keyword evidence="5 6" id="KW-0472">Membrane</keyword>
<dbReference type="PANTHER" id="PTHR38459:SF1">
    <property type="entry name" value="PROPHAGE BACTOPRENOL-LINKED GLUCOSE TRANSLOCASE HOMOLOG"/>
    <property type="match status" value="1"/>
</dbReference>
<dbReference type="Proteomes" id="UP000515860">
    <property type="component" value="Chromosome"/>
</dbReference>
<evidence type="ECO:0000256" key="1">
    <source>
        <dbReference type="ARBA" id="ARBA00004141"/>
    </source>
</evidence>
<evidence type="ECO:0000313" key="8">
    <source>
        <dbReference type="EMBL" id="QNM10462.1"/>
    </source>
</evidence>
<organism evidence="8 9">
    <name type="scientific">Wansuia hejianensis</name>
    <dbReference type="NCBI Taxonomy" id="2763667"/>
    <lineage>
        <taxon>Bacteria</taxon>
        <taxon>Bacillati</taxon>
        <taxon>Bacillota</taxon>
        <taxon>Clostridia</taxon>
        <taxon>Lachnospirales</taxon>
        <taxon>Lachnospiraceae</taxon>
        <taxon>Wansuia</taxon>
    </lineage>
</organism>
<evidence type="ECO:0000256" key="3">
    <source>
        <dbReference type="ARBA" id="ARBA00022692"/>
    </source>
</evidence>
<comment type="similarity">
    <text evidence="2">Belongs to the GtrA family.</text>
</comment>
<reference evidence="8 9" key="1">
    <citation type="submission" date="2020-08" db="EMBL/GenBank/DDBJ databases">
        <authorList>
            <person name="Liu C."/>
            <person name="Sun Q."/>
        </authorList>
    </citation>
    <scope>NUCLEOTIDE SEQUENCE [LARGE SCALE GENOMIC DNA]</scope>
    <source>
        <strain evidence="8 9">NSJ-29</strain>
    </source>
</reference>
<dbReference type="GO" id="GO:0000271">
    <property type="term" value="P:polysaccharide biosynthetic process"/>
    <property type="evidence" value="ECO:0007669"/>
    <property type="project" value="InterPro"/>
</dbReference>
<dbReference type="AlphaFoldDB" id="A0A7G9GI30"/>
<keyword evidence="3 6" id="KW-0812">Transmembrane</keyword>
<protein>
    <submittedName>
        <fullName evidence="8">GtrA family protein</fullName>
    </submittedName>
</protein>
<keyword evidence="4 6" id="KW-1133">Transmembrane helix</keyword>
<feature type="transmembrane region" description="Helical" evidence="6">
    <location>
        <begin position="12"/>
        <end position="34"/>
    </location>
</feature>
<comment type="subcellular location">
    <subcellularLocation>
        <location evidence="1">Membrane</location>
        <topology evidence="1">Multi-pass membrane protein</topology>
    </subcellularLocation>
</comment>
<dbReference type="GO" id="GO:0005886">
    <property type="term" value="C:plasma membrane"/>
    <property type="evidence" value="ECO:0007669"/>
    <property type="project" value="TreeGrafter"/>
</dbReference>
<evidence type="ECO:0000259" key="7">
    <source>
        <dbReference type="Pfam" id="PF04138"/>
    </source>
</evidence>
<dbReference type="Pfam" id="PF04138">
    <property type="entry name" value="GtrA_DPMS_TM"/>
    <property type="match status" value="1"/>
</dbReference>
<evidence type="ECO:0000313" key="9">
    <source>
        <dbReference type="Proteomes" id="UP000515860"/>
    </source>
</evidence>
<sequence>MHIPFSEEKLKVLCQFIKFGLVGLANTAISYFTYAACVYIGLHYFVANALGFVLSVLNSFYWNNKYVFACEDGEKRAWFPSLIKTFAAYGSTGIVLSSALLYVWVDVLHVSEYIAPLINLIITIPLNFVLNKLWAFKKEEKNL</sequence>
<name>A0A7G9GI30_9FIRM</name>
<dbReference type="InterPro" id="IPR051401">
    <property type="entry name" value="GtrA_CellWall_Glycosyl"/>
</dbReference>
<dbReference type="EMBL" id="CP060635">
    <property type="protein sequence ID" value="QNM10462.1"/>
    <property type="molecule type" value="Genomic_DNA"/>
</dbReference>
<evidence type="ECO:0000256" key="2">
    <source>
        <dbReference type="ARBA" id="ARBA00009399"/>
    </source>
</evidence>
<feature type="transmembrane region" description="Helical" evidence="6">
    <location>
        <begin position="40"/>
        <end position="61"/>
    </location>
</feature>
<gene>
    <name evidence="8" type="ORF">H9Q79_08155</name>
</gene>
<proteinExistence type="inferred from homology"/>
<evidence type="ECO:0000256" key="4">
    <source>
        <dbReference type="ARBA" id="ARBA00022989"/>
    </source>
</evidence>
<dbReference type="InterPro" id="IPR007267">
    <property type="entry name" value="GtrA_DPMS_TM"/>
</dbReference>
<dbReference type="PANTHER" id="PTHR38459">
    <property type="entry name" value="PROPHAGE BACTOPRENOL-LINKED GLUCOSE TRANSLOCASE HOMOLOG"/>
    <property type="match status" value="1"/>
</dbReference>
<keyword evidence="9" id="KW-1185">Reference proteome</keyword>
<feature type="transmembrane region" description="Helical" evidence="6">
    <location>
        <begin position="82"/>
        <end position="105"/>
    </location>
</feature>
<evidence type="ECO:0000256" key="5">
    <source>
        <dbReference type="ARBA" id="ARBA00023136"/>
    </source>
</evidence>